<keyword evidence="4" id="KW-0598">Phosphotransferase system</keyword>
<feature type="domain" description="PTS EIIB type-1" evidence="7">
    <location>
        <begin position="2"/>
        <end position="78"/>
    </location>
</feature>
<sequence length="78" mass="8084">MAITPDDIVAALGGPGNIRDLEGCITRLRTVVVHPDKVDEDQLYAAGAKGVISAGTAVQVVVGPEAELLADLINDFLD</sequence>
<dbReference type="RefSeq" id="WP_207118501.1">
    <property type="nucleotide sequence ID" value="NZ_JAFLEQ010000008.1"/>
</dbReference>
<dbReference type="PANTHER" id="PTHR30009">
    <property type="entry name" value="CYTOCHROME C-TYPE SYNTHESIS PROTEIN AND PTS TRANSMEMBRANE COMPONENT"/>
    <property type="match status" value="1"/>
</dbReference>
<dbReference type="InterPro" id="IPR050429">
    <property type="entry name" value="PTS_Glucose_EIICBA"/>
</dbReference>
<evidence type="ECO:0000313" key="8">
    <source>
        <dbReference type="EMBL" id="MBN9643769.1"/>
    </source>
</evidence>
<dbReference type="GO" id="GO:0005886">
    <property type="term" value="C:plasma membrane"/>
    <property type="evidence" value="ECO:0007669"/>
    <property type="project" value="TreeGrafter"/>
</dbReference>
<dbReference type="GO" id="GO:0008982">
    <property type="term" value="F:protein-N(PI)-phosphohistidine-sugar phosphotransferase activity"/>
    <property type="evidence" value="ECO:0007669"/>
    <property type="project" value="InterPro"/>
</dbReference>
<evidence type="ECO:0000256" key="1">
    <source>
        <dbReference type="ARBA" id="ARBA00022448"/>
    </source>
</evidence>
<dbReference type="AlphaFoldDB" id="A0A939DZN5"/>
<dbReference type="EMBL" id="JAFLEQ010000008">
    <property type="protein sequence ID" value="MBN9643769.1"/>
    <property type="molecule type" value="Genomic_DNA"/>
</dbReference>
<dbReference type="PROSITE" id="PS51098">
    <property type="entry name" value="PTS_EIIB_TYPE_1"/>
    <property type="match status" value="1"/>
</dbReference>
<dbReference type="GO" id="GO:0090563">
    <property type="term" value="F:protein-phosphocysteine-sugar phosphotransferase activity"/>
    <property type="evidence" value="ECO:0007669"/>
    <property type="project" value="TreeGrafter"/>
</dbReference>
<evidence type="ECO:0000256" key="4">
    <source>
        <dbReference type="ARBA" id="ARBA00022683"/>
    </source>
</evidence>
<reference evidence="8" key="1">
    <citation type="submission" date="2021-03" db="EMBL/GenBank/DDBJ databases">
        <authorList>
            <person name="Sun Q."/>
        </authorList>
    </citation>
    <scope>NUCLEOTIDE SEQUENCE</scope>
    <source>
        <strain evidence="8">CCM 8862</strain>
    </source>
</reference>
<dbReference type="CDD" id="cd00212">
    <property type="entry name" value="PTS_IIB_glc"/>
    <property type="match status" value="1"/>
</dbReference>
<dbReference type="InterPro" id="IPR036878">
    <property type="entry name" value="Glu_permease_IIB"/>
</dbReference>
<keyword evidence="9" id="KW-1185">Reference proteome</keyword>
<dbReference type="InterPro" id="IPR018113">
    <property type="entry name" value="PTrfase_EIIB_Cys"/>
</dbReference>
<comment type="caution">
    <text evidence="8">The sequence shown here is derived from an EMBL/GenBank/DDBJ whole genome shotgun (WGS) entry which is preliminary data.</text>
</comment>
<dbReference type="InterPro" id="IPR001996">
    <property type="entry name" value="PTS_IIB_1"/>
</dbReference>
<evidence type="ECO:0000256" key="6">
    <source>
        <dbReference type="PROSITE-ProRule" id="PRU00421"/>
    </source>
</evidence>
<proteinExistence type="predicted"/>
<accession>A0A939DZN5</accession>
<evidence type="ECO:0000256" key="3">
    <source>
        <dbReference type="ARBA" id="ARBA00022679"/>
    </source>
</evidence>
<dbReference type="GO" id="GO:0016301">
    <property type="term" value="F:kinase activity"/>
    <property type="evidence" value="ECO:0007669"/>
    <property type="project" value="UniProtKB-KW"/>
</dbReference>
<dbReference type="Pfam" id="PF00367">
    <property type="entry name" value="PTS_EIIB"/>
    <property type="match status" value="1"/>
</dbReference>
<keyword evidence="1" id="KW-0813">Transport</keyword>
<evidence type="ECO:0000313" key="9">
    <source>
        <dbReference type="Proteomes" id="UP000664332"/>
    </source>
</evidence>
<keyword evidence="3" id="KW-0808">Transferase</keyword>
<keyword evidence="5" id="KW-0418">Kinase</keyword>
<dbReference type="Proteomes" id="UP000664332">
    <property type="component" value="Unassembled WGS sequence"/>
</dbReference>
<keyword evidence="2" id="KW-0762">Sugar transport</keyword>
<dbReference type="PANTHER" id="PTHR30009:SF4">
    <property type="entry name" value="PTS SYSTEM N-ACETYLGLUCOSAMINE-SPECIFIC EIICBA COMPONENT"/>
    <property type="match status" value="1"/>
</dbReference>
<dbReference type="NCBIfam" id="TIGR00826">
    <property type="entry name" value="EIIB_glc"/>
    <property type="match status" value="1"/>
</dbReference>
<organism evidence="8 9">
    <name type="scientific">Corynebacterium mendelii</name>
    <dbReference type="NCBI Taxonomy" id="2765362"/>
    <lineage>
        <taxon>Bacteria</taxon>
        <taxon>Bacillati</taxon>
        <taxon>Actinomycetota</taxon>
        <taxon>Actinomycetes</taxon>
        <taxon>Mycobacteriales</taxon>
        <taxon>Corynebacteriaceae</taxon>
        <taxon>Corynebacterium</taxon>
    </lineage>
</organism>
<evidence type="ECO:0000256" key="5">
    <source>
        <dbReference type="ARBA" id="ARBA00022777"/>
    </source>
</evidence>
<name>A0A939DZN5_9CORY</name>
<protein>
    <submittedName>
        <fullName evidence="8">PTS glucose/sucrose transporter subunit IIB</fullName>
    </submittedName>
</protein>
<dbReference type="Gene3D" id="3.30.1360.60">
    <property type="entry name" value="Glucose permease domain IIB"/>
    <property type="match status" value="1"/>
</dbReference>
<dbReference type="GO" id="GO:0009401">
    <property type="term" value="P:phosphoenolpyruvate-dependent sugar phosphotransferase system"/>
    <property type="evidence" value="ECO:0007669"/>
    <property type="project" value="UniProtKB-KW"/>
</dbReference>
<dbReference type="SUPFAM" id="SSF55604">
    <property type="entry name" value="Glucose permease domain IIB"/>
    <property type="match status" value="1"/>
</dbReference>
<feature type="active site" description="Phosphocysteine intermediate; for EIIB activity" evidence="6">
    <location>
        <position position="24"/>
    </location>
</feature>
<evidence type="ECO:0000259" key="7">
    <source>
        <dbReference type="PROSITE" id="PS51098"/>
    </source>
</evidence>
<dbReference type="GO" id="GO:0015764">
    <property type="term" value="P:N-acetylglucosamine transport"/>
    <property type="evidence" value="ECO:0007669"/>
    <property type="project" value="TreeGrafter"/>
</dbReference>
<evidence type="ECO:0000256" key="2">
    <source>
        <dbReference type="ARBA" id="ARBA00022597"/>
    </source>
</evidence>
<gene>
    <name evidence="8" type="ORF">JZY06_03905</name>
</gene>